<dbReference type="RefSeq" id="WP_248411852.1">
    <property type="nucleotide sequence ID" value="NZ_JALPQF010000002.1"/>
</dbReference>
<gene>
    <name evidence="2" type="ORF">MUY34_02925</name>
</gene>
<sequence>MKHTQSSLKIGIVLSSIPGYSETFFRNKIKGLQSNGLDVTLYVDTFSEVPQNLSCKVVSAPSLGNGFISKTIASCVAAVKCICLHPKRSLKHYNLDKADGLPFKHRIKNLLLNQYLLNQNLDWLHFGYGMLANSRENVAEAIGCKMAVSFRGFDLYLSPLKHKNCYKVLFSKKVKYHVLSEKMKHTLIANHISEQRIHVITPAIDINLFASGDYTTKAKENLEILCISRLHWVKGLNYVLEALAILKSDNIDFKFTIIGDGEERERLVFAAYQLGILEDVTFAGKLSQTEVLKALKQSNLYIQYSIQEGFGNAALEAQALGLPCVVSDADGLQQNVLHEKTGLVVPKRNPKALARAILELHSLDSEKKQHMADFAIQRVRNEFNIEKQTALFLEFYSN</sequence>
<reference evidence="2" key="1">
    <citation type="submission" date="2022-04" db="EMBL/GenBank/DDBJ databases">
        <authorList>
            <person name="Ren T."/>
        </authorList>
    </citation>
    <scope>NUCLEOTIDE SEQUENCE</scope>
    <source>
        <strain evidence="2">F63249</strain>
    </source>
</reference>
<dbReference type="Pfam" id="PF00534">
    <property type="entry name" value="Glycos_transf_1"/>
    <property type="match status" value="1"/>
</dbReference>
<organism evidence="2 3">
    <name type="scientific">Psychroserpens algicola</name>
    <dbReference type="NCBI Taxonomy" id="1719034"/>
    <lineage>
        <taxon>Bacteria</taxon>
        <taxon>Pseudomonadati</taxon>
        <taxon>Bacteroidota</taxon>
        <taxon>Flavobacteriia</taxon>
        <taxon>Flavobacteriales</taxon>
        <taxon>Flavobacteriaceae</taxon>
        <taxon>Psychroserpens</taxon>
    </lineage>
</organism>
<dbReference type="PANTHER" id="PTHR12526">
    <property type="entry name" value="GLYCOSYLTRANSFERASE"/>
    <property type="match status" value="1"/>
</dbReference>
<accession>A0ABT0H5B1</accession>
<keyword evidence="3" id="KW-1185">Reference proteome</keyword>
<feature type="domain" description="Glycosyl transferase family 1" evidence="1">
    <location>
        <begin position="217"/>
        <end position="375"/>
    </location>
</feature>
<dbReference type="SUPFAM" id="SSF53756">
    <property type="entry name" value="UDP-Glycosyltransferase/glycogen phosphorylase"/>
    <property type="match status" value="1"/>
</dbReference>
<comment type="caution">
    <text evidence="2">The sequence shown here is derived from an EMBL/GenBank/DDBJ whole genome shotgun (WGS) entry which is preliminary data.</text>
</comment>
<dbReference type="Gene3D" id="3.40.50.2000">
    <property type="entry name" value="Glycogen Phosphorylase B"/>
    <property type="match status" value="2"/>
</dbReference>
<evidence type="ECO:0000259" key="1">
    <source>
        <dbReference type="Pfam" id="PF00534"/>
    </source>
</evidence>
<evidence type="ECO:0000313" key="3">
    <source>
        <dbReference type="Proteomes" id="UP001203687"/>
    </source>
</evidence>
<dbReference type="Proteomes" id="UP001203687">
    <property type="component" value="Unassembled WGS sequence"/>
</dbReference>
<proteinExistence type="predicted"/>
<evidence type="ECO:0000313" key="2">
    <source>
        <dbReference type="EMBL" id="MCK8479556.1"/>
    </source>
</evidence>
<name>A0ABT0H5B1_9FLAO</name>
<dbReference type="EMBL" id="JALPQF010000002">
    <property type="protein sequence ID" value="MCK8479556.1"/>
    <property type="molecule type" value="Genomic_DNA"/>
</dbReference>
<protein>
    <submittedName>
        <fullName evidence="2">Glycosyltransferase family 4 protein</fullName>
    </submittedName>
</protein>
<dbReference type="CDD" id="cd03801">
    <property type="entry name" value="GT4_PimA-like"/>
    <property type="match status" value="1"/>
</dbReference>
<dbReference type="InterPro" id="IPR001296">
    <property type="entry name" value="Glyco_trans_1"/>
</dbReference>